<organism evidence="1 2">
    <name type="scientific">Streblomastix strix</name>
    <dbReference type="NCBI Taxonomy" id="222440"/>
    <lineage>
        <taxon>Eukaryota</taxon>
        <taxon>Metamonada</taxon>
        <taxon>Preaxostyla</taxon>
        <taxon>Oxymonadida</taxon>
        <taxon>Streblomastigidae</taxon>
        <taxon>Streblomastix</taxon>
    </lineage>
</organism>
<protein>
    <submittedName>
        <fullName evidence="1">Uncharacterized protein</fullName>
    </submittedName>
</protein>
<dbReference type="InterPro" id="IPR011989">
    <property type="entry name" value="ARM-like"/>
</dbReference>
<dbReference type="InterPro" id="IPR016024">
    <property type="entry name" value="ARM-type_fold"/>
</dbReference>
<dbReference type="AlphaFoldDB" id="A0A5J4U8Y3"/>
<accession>A0A5J4U8Y3</accession>
<gene>
    <name evidence="1" type="ORF">EZS28_037108</name>
</gene>
<name>A0A5J4U8Y3_9EUKA</name>
<dbReference type="SUPFAM" id="SSF48371">
    <property type="entry name" value="ARM repeat"/>
    <property type="match status" value="1"/>
</dbReference>
<sequence>MKLAIFQKNQNTIFAIITRDLQQNIQGSDEEKLLIQKLQDNEFKFLEKLLKDRKDPSLRKNAVNSGIIEALHYIFTTRDMDEITYPHFLAFFQFTWPYSAEMSRILVDKKSFDFLLRFLDHKNLNILNASINALVNIMYGGTLGLDESQVHPYYEDLTQTGGIEKIYSLFKRNVSRQSQNSAAICLGIAFKAQKIDDENMKKQIKTHLKSLPDQSDVEVVLALKCLNQNSDNHVEQ</sequence>
<evidence type="ECO:0000313" key="1">
    <source>
        <dbReference type="EMBL" id="KAA6367366.1"/>
    </source>
</evidence>
<reference evidence="1 2" key="1">
    <citation type="submission" date="2019-03" db="EMBL/GenBank/DDBJ databases">
        <title>Single cell metagenomics reveals metabolic interactions within the superorganism composed of flagellate Streblomastix strix and complex community of Bacteroidetes bacteria on its surface.</title>
        <authorList>
            <person name="Treitli S.C."/>
            <person name="Kolisko M."/>
            <person name="Husnik F."/>
            <person name="Keeling P."/>
            <person name="Hampl V."/>
        </authorList>
    </citation>
    <scope>NUCLEOTIDE SEQUENCE [LARGE SCALE GENOMIC DNA]</scope>
    <source>
        <strain evidence="1">ST1C</strain>
    </source>
</reference>
<comment type="caution">
    <text evidence="1">The sequence shown here is derived from an EMBL/GenBank/DDBJ whole genome shotgun (WGS) entry which is preliminary data.</text>
</comment>
<evidence type="ECO:0000313" key="2">
    <source>
        <dbReference type="Proteomes" id="UP000324800"/>
    </source>
</evidence>
<dbReference type="Proteomes" id="UP000324800">
    <property type="component" value="Unassembled WGS sequence"/>
</dbReference>
<dbReference type="EMBL" id="SNRW01018406">
    <property type="protein sequence ID" value="KAA6367366.1"/>
    <property type="molecule type" value="Genomic_DNA"/>
</dbReference>
<proteinExistence type="predicted"/>
<dbReference type="Gene3D" id="1.25.10.10">
    <property type="entry name" value="Leucine-rich Repeat Variant"/>
    <property type="match status" value="1"/>
</dbReference>